<dbReference type="AlphaFoldDB" id="A0AAF0DIT3"/>
<feature type="region of interest" description="Disordered" evidence="1">
    <location>
        <begin position="1"/>
        <end position="110"/>
    </location>
</feature>
<dbReference type="EMBL" id="CP120629">
    <property type="protein sequence ID" value="WEW59476.1"/>
    <property type="molecule type" value="Genomic_DNA"/>
</dbReference>
<feature type="compositionally biased region" description="Basic residues" evidence="1">
    <location>
        <begin position="1"/>
        <end position="10"/>
    </location>
</feature>
<name>A0AAF0DIT3_9EURO</name>
<organism evidence="3 4">
    <name type="scientific">Emydomyces testavorans</name>
    <dbReference type="NCBI Taxonomy" id="2070801"/>
    <lineage>
        <taxon>Eukaryota</taxon>
        <taxon>Fungi</taxon>
        <taxon>Dikarya</taxon>
        <taxon>Ascomycota</taxon>
        <taxon>Pezizomycotina</taxon>
        <taxon>Eurotiomycetes</taxon>
        <taxon>Eurotiomycetidae</taxon>
        <taxon>Onygenales</taxon>
        <taxon>Nannizziopsiaceae</taxon>
        <taxon>Emydomyces</taxon>
    </lineage>
</organism>
<feature type="compositionally biased region" description="Low complexity" evidence="1">
    <location>
        <begin position="173"/>
        <end position="188"/>
    </location>
</feature>
<dbReference type="PANTHER" id="PTHR42470:SF2">
    <property type="match status" value="1"/>
</dbReference>
<evidence type="ECO:0000313" key="3">
    <source>
        <dbReference type="EMBL" id="WEW59476.1"/>
    </source>
</evidence>
<feature type="region of interest" description="Disordered" evidence="1">
    <location>
        <begin position="510"/>
        <end position="557"/>
    </location>
</feature>
<dbReference type="PANTHER" id="PTHR42470">
    <property type="entry name" value="VAST DOMAIN-CONTAINING PROTEIN"/>
    <property type="match status" value="1"/>
</dbReference>
<dbReference type="InterPro" id="IPR057684">
    <property type="entry name" value="DUF7924"/>
</dbReference>
<dbReference type="Proteomes" id="UP001219355">
    <property type="component" value="Chromosome 3"/>
</dbReference>
<keyword evidence="4" id="KW-1185">Reference proteome</keyword>
<feature type="region of interest" description="Disordered" evidence="1">
    <location>
        <begin position="167"/>
        <end position="199"/>
    </location>
</feature>
<feature type="compositionally biased region" description="Polar residues" evidence="1">
    <location>
        <begin position="101"/>
        <end position="110"/>
    </location>
</feature>
<evidence type="ECO:0000259" key="2">
    <source>
        <dbReference type="Pfam" id="PF25545"/>
    </source>
</evidence>
<accession>A0AAF0DIT3</accession>
<sequence length="557" mass="63153">MAVPRKKRRTAPPPDSKTDAPRHLRSSQAQEATTSHVQHSSDEKNCANPPKSRKRPREAEVEQVTGRTKRSRKLVQQPKSKKRPRETLGPVRTNRTEAPQKQEQQFPRNTVVETLVDEEAANQVGEEGTDPLRYWIKANNWPKGFAEQSNSNMSYLLARQKFSNCLRRRRSESASTESTSTPSSTTPSDQKPRELKSAPYQDARYETLLATKGSFMRRYLGENEEGVTNEAKALCQTLLATDCGVPENSIFDEECFDDACEVMQDRNEAKIIQDITQLIVPRAQSLAIRGAKHLNCLIESVNEGWNNSIPLTGTRPQPDYSVGFRRKAFSKDQLDKLAPFIGDFISGDQSFFMATYYMYFPFLTCEVKCGNAGLEIADRQNAHSMTLAVRAIVELFRLINHERELHREILAFSISHDHRSVRIYGHYPVIDGKDAKYYRHAIRTFDFTELNGKEKWTAYKFTKSIYDTWMPAHFGRLCSAIDKIPVDLDFSVPELSPSFGLEQGLKRRRLSESTELESQSTEPNQSVGVAGDAPPNSPFDQGARKRQRKGLAAGPQR</sequence>
<evidence type="ECO:0000256" key="1">
    <source>
        <dbReference type="SAM" id="MobiDB-lite"/>
    </source>
</evidence>
<protein>
    <recommendedName>
        <fullName evidence="2">DUF7924 domain-containing protein</fullName>
    </recommendedName>
</protein>
<dbReference type="Pfam" id="PF25545">
    <property type="entry name" value="DUF7924"/>
    <property type="match status" value="1"/>
</dbReference>
<proteinExistence type="predicted"/>
<feature type="compositionally biased region" description="Polar residues" evidence="1">
    <location>
        <begin position="26"/>
        <end position="38"/>
    </location>
</feature>
<feature type="compositionally biased region" description="Basic residues" evidence="1">
    <location>
        <begin position="67"/>
        <end position="84"/>
    </location>
</feature>
<feature type="domain" description="DUF7924" evidence="2">
    <location>
        <begin position="256"/>
        <end position="481"/>
    </location>
</feature>
<gene>
    <name evidence="3" type="ORF">PRK78_004950</name>
</gene>
<evidence type="ECO:0000313" key="4">
    <source>
        <dbReference type="Proteomes" id="UP001219355"/>
    </source>
</evidence>
<reference evidence="3" key="1">
    <citation type="submission" date="2023-03" db="EMBL/GenBank/DDBJ databases">
        <title>Emydomyces testavorans Genome Sequence.</title>
        <authorList>
            <person name="Hoyer L."/>
        </authorList>
    </citation>
    <scope>NUCLEOTIDE SEQUENCE</scope>
    <source>
        <strain evidence="3">16-2883</strain>
    </source>
</reference>